<dbReference type="GO" id="GO:0006508">
    <property type="term" value="P:proteolysis"/>
    <property type="evidence" value="ECO:0007669"/>
    <property type="project" value="InterPro"/>
</dbReference>
<accession>X0ZWC1</accession>
<evidence type="ECO:0000259" key="1">
    <source>
        <dbReference type="Pfam" id="PF00656"/>
    </source>
</evidence>
<dbReference type="Gene3D" id="3.40.50.1460">
    <property type="match status" value="1"/>
</dbReference>
<proteinExistence type="predicted"/>
<dbReference type="Pfam" id="PF00656">
    <property type="entry name" value="Peptidase_C14"/>
    <property type="match status" value="1"/>
</dbReference>
<feature type="domain" description="Peptidase C14 caspase" evidence="1">
    <location>
        <begin position="14"/>
        <end position="157"/>
    </location>
</feature>
<comment type="caution">
    <text evidence="2">The sequence shown here is derived from an EMBL/GenBank/DDBJ whole genome shotgun (WGS) entry which is preliminary data.</text>
</comment>
<dbReference type="SUPFAM" id="SSF52129">
    <property type="entry name" value="Caspase-like"/>
    <property type="match status" value="1"/>
</dbReference>
<reference evidence="2" key="1">
    <citation type="journal article" date="2014" name="Front. Microbiol.">
        <title>High frequency of phylogenetically diverse reductive dehalogenase-homologous genes in deep subseafloor sedimentary metagenomes.</title>
        <authorList>
            <person name="Kawai M."/>
            <person name="Futagami T."/>
            <person name="Toyoda A."/>
            <person name="Takaki Y."/>
            <person name="Nishi S."/>
            <person name="Hori S."/>
            <person name="Arai W."/>
            <person name="Tsubouchi T."/>
            <person name="Morono Y."/>
            <person name="Uchiyama I."/>
            <person name="Ito T."/>
            <person name="Fujiyama A."/>
            <person name="Inagaki F."/>
            <person name="Takami H."/>
        </authorList>
    </citation>
    <scope>NUCLEOTIDE SEQUENCE</scope>
    <source>
        <strain evidence="2">Expedition CK06-06</strain>
    </source>
</reference>
<dbReference type="InterPro" id="IPR011600">
    <property type="entry name" value="Pept_C14_caspase"/>
</dbReference>
<dbReference type="InterPro" id="IPR029030">
    <property type="entry name" value="Caspase-like_dom_sf"/>
</dbReference>
<evidence type="ECO:0000313" key="2">
    <source>
        <dbReference type="EMBL" id="GAG64778.1"/>
    </source>
</evidence>
<organism evidence="2">
    <name type="scientific">marine sediment metagenome</name>
    <dbReference type="NCBI Taxonomy" id="412755"/>
    <lineage>
        <taxon>unclassified sequences</taxon>
        <taxon>metagenomes</taxon>
        <taxon>ecological metagenomes</taxon>
    </lineage>
</organism>
<gene>
    <name evidence="2" type="ORF">S01H4_07820</name>
</gene>
<dbReference type="AlphaFoldDB" id="X0ZWC1"/>
<dbReference type="GO" id="GO:0004197">
    <property type="term" value="F:cysteine-type endopeptidase activity"/>
    <property type="evidence" value="ECO:0007669"/>
    <property type="project" value="InterPro"/>
</dbReference>
<feature type="non-terminal residue" evidence="2">
    <location>
        <position position="1"/>
    </location>
</feature>
<sequence>LYNITSYCFIGADNNDISYFYFSGHGSRVGNTSYVCPADTTSFVDSAISVDELENALSSIPGIKVVFIDSCHSGGFIGKGKEEIIVSREELESFNDEVINVFSQAEYKGLLTTNQYIVLTSCHSSQECMELSPVTPGDFDPFGVFTMGLCKGCGYYGSYPADTNLDTKVSLQEAYLYVKDWVFSYGIIQDVQAYPNNSTFTIVEY</sequence>
<dbReference type="EMBL" id="BART01002603">
    <property type="protein sequence ID" value="GAG64778.1"/>
    <property type="molecule type" value="Genomic_DNA"/>
</dbReference>
<name>X0ZWC1_9ZZZZ</name>
<protein>
    <recommendedName>
        <fullName evidence="1">Peptidase C14 caspase domain-containing protein</fullName>
    </recommendedName>
</protein>